<name>A0ACD1AGH2_9FIRM</name>
<gene>
    <name evidence="1" type="ORF">FRZ06_20550</name>
</gene>
<proteinExistence type="predicted"/>
<evidence type="ECO:0000313" key="2">
    <source>
        <dbReference type="Proteomes" id="UP000594014"/>
    </source>
</evidence>
<keyword evidence="2" id="KW-1185">Reference proteome</keyword>
<sequence>MGLKDIKTNENIIERMIRSVRNGSISHAYLLEGDRSIDKLGLAENFAKAILCKEGDGDGCDCCTTCRKISHGNHEDVIYLEADGSSIKDEAIEELQGRIRKKPYDGDRNIVIVKDADTMTLRAQNRLLKTLEEPSPGTVIILLSENIENLVQTILSRCVVFKLNTFIPQEYKNVLEGAILIAGMLLEGRPFYEMSGKLSEFTASRELAHELLDAMETWYRDLAVYRYDSNSQLILYQDRIDEIRDKSRLCPFGHVEKAVAALEEARSDLNRNLNTGYTLKNMVLKISS</sequence>
<evidence type="ECO:0000313" key="1">
    <source>
        <dbReference type="EMBL" id="QOX65573.1"/>
    </source>
</evidence>
<organism evidence="1 2">
    <name type="scientific">Anoxybacterium hadale</name>
    <dbReference type="NCBI Taxonomy" id="3408580"/>
    <lineage>
        <taxon>Bacteria</taxon>
        <taxon>Bacillati</taxon>
        <taxon>Bacillota</taxon>
        <taxon>Clostridia</taxon>
        <taxon>Peptostreptococcales</taxon>
        <taxon>Anaerovoracaceae</taxon>
        <taxon>Anoxybacterium</taxon>
    </lineage>
</organism>
<accession>A0ACD1AGH2</accession>
<reference evidence="1" key="1">
    <citation type="submission" date="2019-08" db="EMBL/GenBank/DDBJ databases">
        <title>Genome sequence of Clostridiales bacterium MT110.</title>
        <authorList>
            <person name="Cao J."/>
        </authorList>
    </citation>
    <scope>NUCLEOTIDE SEQUENCE</scope>
    <source>
        <strain evidence="1">MT110</strain>
    </source>
</reference>
<dbReference type="Proteomes" id="UP000594014">
    <property type="component" value="Chromosome"/>
</dbReference>
<protein>
    <submittedName>
        <fullName evidence="1">Uncharacterized protein</fullName>
    </submittedName>
</protein>
<dbReference type="EMBL" id="CP042469">
    <property type="protein sequence ID" value="QOX65573.1"/>
    <property type="molecule type" value="Genomic_DNA"/>
</dbReference>